<dbReference type="Proteomes" id="UP000612585">
    <property type="component" value="Unassembled WGS sequence"/>
</dbReference>
<evidence type="ECO:0000313" key="1">
    <source>
        <dbReference type="EMBL" id="GIJ55342.1"/>
    </source>
</evidence>
<evidence type="ECO:0000313" key="2">
    <source>
        <dbReference type="Proteomes" id="UP000612585"/>
    </source>
</evidence>
<keyword evidence="2" id="KW-1185">Reference proteome</keyword>
<gene>
    <name evidence="1" type="ORF">Vau01_028580</name>
</gene>
<dbReference type="Pfam" id="PF19812">
    <property type="entry name" value="DUF6295"/>
    <property type="match status" value="1"/>
</dbReference>
<organism evidence="1 2">
    <name type="scientific">Virgisporangium aurantiacum</name>
    <dbReference type="NCBI Taxonomy" id="175570"/>
    <lineage>
        <taxon>Bacteria</taxon>
        <taxon>Bacillati</taxon>
        <taxon>Actinomycetota</taxon>
        <taxon>Actinomycetes</taxon>
        <taxon>Micromonosporales</taxon>
        <taxon>Micromonosporaceae</taxon>
        <taxon>Virgisporangium</taxon>
    </lineage>
</organism>
<protein>
    <submittedName>
        <fullName evidence="1">Uncharacterized protein</fullName>
    </submittedName>
</protein>
<dbReference type="RefSeq" id="WP_203992014.1">
    <property type="nucleotide sequence ID" value="NZ_BOPG01000017.1"/>
</dbReference>
<sequence>MCTYTTEQTAVEGSGKGADGWFRLRTATVYYDHPVHALADHTLNIDFADPAAGPAARVAVELTAGSALALVDAIRAALAAVPADLTGLSPEQLRQVSG</sequence>
<comment type="caution">
    <text evidence="1">The sequence shown here is derived from an EMBL/GenBank/DDBJ whole genome shotgun (WGS) entry which is preliminary data.</text>
</comment>
<dbReference type="InterPro" id="IPR046262">
    <property type="entry name" value="DUF6295"/>
</dbReference>
<proteinExistence type="predicted"/>
<dbReference type="AlphaFoldDB" id="A0A8J3Z2X4"/>
<dbReference type="EMBL" id="BOPG01000017">
    <property type="protein sequence ID" value="GIJ55342.1"/>
    <property type="molecule type" value="Genomic_DNA"/>
</dbReference>
<reference evidence="1" key="1">
    <citation type="submission" date="2021-01" db="EMBL/GenBank/DDBJ databases">
        <title>Whole genome shotgun sequence of Virgisporangium aurantiacum NBRC 16421.</title>
        <authorList>
            <person name="Komaki H."/>
            <person name="Tamura T."/>
        </authorList>
    </citation>
    <scope>NUCLEOTIDE SEQUENCE</scope>
    <source>
        <strain evidence="1">NBRC 16421</strain>
    </source>
</reference>
<accession>A0A8J3Z2X4</accession>
<name>A0A8J3Z2X4_9ACTN</name>